<evidence type="ECO:0000256" key="2">
    <source>
        <dbReference type="SAM" id="Phobius"/>
    </source>
</evidence>
<protein>
    <submittedName>
        <fullName evidence="3">Uncharacterized protein</fullName>
    </submittedName>
</protein>
<feature type="region of interest" description="Disordered" evidence="1">
    <location>
        <begin position="79"/>
        <end position="102"/>
    </location>
</feature>
<reference evidence="3" key="1">
    <citation type="submission" date="2021-05" db="EMBL/GenBank/DDBJ databases">
        <authorList>
            <person name="Alioto T."/>
            <person name="Alioto T."/>
            <person name="Gomez Garrido J."/>
        </authorList>
    </citation>
    <scope>NUCLEOTIDE SEQUENCE</scope>
</reference>
<organism evidence="3">
    <name type="scientific">Cacopsylla melanoneura</name>
    <dbReference type="NCBI Taxonomy" id="428564"/>
    <lineage>
        <taxon>Eukaryota</taxon>
        <taxon>Metazoa</taxon>
        <taxon>Ecdysozoa</taxon>
        <taxon>Arthropoda</taxon>
        <taxon>Hexapoda</taxon>
        <taxon>Insecta</taxon>
        <taxon>Pterygota</taxon>
        <taxon>Neoptera</taxon>
        <taxon>Paraneoptera</taxon>
        <taxon>Hemiptera</taxon>
        <taxon>Sternorrhyncha</taxon>
        <taxon>Psylloidea</taxon>
        <taxon>Psyllidae</taxon>
        <taxon>Psyllinae</taxon>
        <taxon>Cacopsylla</taxon>
    </lineage>
</organism>
<keyword evidence="2" id="KW-0812">Transmembrane</keyword>
<keyword evidence="2" id="KW-0472">Membrane</keyword>
<feature type="transmembrane region" description="Helical" evidence="2">
    <location>
        <begin position="40"/>
        <end position="64"/>
    </location>
</feature>
<dbReference type="EMBL" id="HBUF01406684">
    <property type="protein sequence ID" value="CAG6738201.1"/>
    <property type="molecule type" value="Transcribed_RNA"/>
</dbReference>
<evidence type="ECO:0000313" key="3">
    <source>
        <dbReference type="EMBL" id="CAG6738201.1"/>
    </source>
</evidence>
<dbReference type="AlphaFoldDB" id="A0A8D8Z1N4"/>
<keyword evidence="2" id="KW-1133">Transmembrane helix</keyword>
<name>A0A8D8Z1N4_9HEMI</name>
<sequence>MSSNKWQLYQSEKIMLFSLEILETVISTKIVHNNQNNSHIFFFFFSSIFLVLTLLSTGYTYLFVEYKTIFGHLKTLTQTNPTSDGLHPAVTVDQYPPAPANS</sequence>
<evidence type="ECO:0000256" key="1">
    <source>
        <dbReference type="SAM" id="MobiDB-lite"/>
    </source>
</evidence>
<proteinExistence type="predicted"/>
<accession>A0A8D8Z1N4</accession>